<evidence type="ECO:0000313" key="3">
    <source>
        <dbReference type="Proteomes" id="UP001199469"/>
    </source>
</evidence>
<evidence type="ECO:0000259" key="1">
    <source>
        <dbReference type="Pfam" id="PF14534"/>
    </source>
</evidence>
<reference evidence="2 3" key="1">
    <citation type="submission" date="2021-11" db="EMBL/GenBank/DDBJ databases">
        <title>Draft genome sequence of Actinomycetospora sp. SF1 isolated from the rhizosphere soil.</title>
        <authorList>
            <person name="Duangmal K."/>
            <person name="Chantavorakit T."/>
        </authorList>
    </citation>
    <scope>NUCLEOTIDE SEQUENCE [LARGE SCALE GENOMIC DNA]</scope>
    <source>
        <strain evidence="2 3">TBRC 5722</strain>
    </source>
</reference>
<gene>
    <name evidence="2" type="ORF">LQ327_11765</name>
</gene>
<feature type="domain" description="DUF4440" evidence="1">
    <location>
        <begin position="6"/>
        <end position="110"/>
    </location>
</feature>
<accession>A0ABS8P716</accession>
<dbReference type="NCBIfam" id="TIGR02246">
    <property type="entry name" value="SgcJ/EcaC family oxidoreductase"/>
    <property type="match status" value="1"/>
</dbReference>
<dbReference type="SUPFAM" id="SSF54427">
    <property type="entry name" value="NTF2-like"/>
    <property type="match status" value="1"/>
</dbReference>
<dbReference type="Gene3D" id="3.10.450.50">
    <property type="match status" value="1"/>
</dbReference>
<name>A0ABS8P716_9PSEU</name>
<dbReference type="RefSeq" id="WP_230733592.1">
    <property type="nucleotide sequence ID" value="NZ_JAJNDB010000002.1"/>
</dbReference>
<comment type="caution">
    <text evidence="2">The sequence shown here is derived from an EMBL/GenBank/DDBJ whole genome shotgun (WGS) entry which is preliminary data.</text>
</comment>
<keyword evidence="3" id="KW-1185">Reference proteome</keyword>
<proteinExistence type="predicted"/>
<dbReference type="EMBL" id="JAJNDB010000002">
    <property type="protein sequence ID" value="MCD2194052.1"/>
    <property type="molecule type" value="Genomic_DNA"/>
</dbReference>
<protein>
    <submittedName>
        <fullName evidence="2">Nuclear transport factor 2 family protein</fullName>
    </submittedName>
</protein>
<dbReference type="InterPro" id="IPR032710">
    <property type="entry name" value="NTF2-like_dom_sf"/>
</dbReference>
<dbReference type="Pfam" id="PF14534">
    <property type="entry name" value="DUF4440"/>
    <property type="match status" value="1"/>
</dbReference>
<evidence type="ECO:0000313" key="2">
    <source>
        <dbReference type="EMBL" id="MCD2194052.1"/>
    </source>
</evidence>
<dbReference type="Proteomes" id="UP001199469">
    <property type="component" value="Unassembled WGS sequence"/>
</dbReference>
<organism evidence="2 3">
    <name type="scientific">Actinomycetospora endophytica</name>
    <dbReference type="NCBI Taxonomy" id="2291215"/>
    <lineage>
        <taxon>Bacteria</taxon>
        <taxon>Bacillati</taxon>
        <taxon>Actinomycetota</taxon>
        <taxon>Actinomycetes</taxon>
        <taxon>Pseudonocardiales</taxon>
        <taxon>Pseudonocardiaceae</taxon>
        <taxon>Actinomycetospora</taxon>
    </lineage>
</organism>
<sequence>MSAEVEDVVRRWEAAEASGDDAATAGLLADDFLAVGPVGFVLDGPAWRRRHRDGLRVESVTLAVGTTRVRGDTALVVGVQDQRASYGGHRADGRFRITLVLRRDDGRWRVLGLHLSGPIPEGVA</sequence>
<dbReference type="InterPro" id="IPR011944">
    <property type="entry name" value="Steroid_delta5-4_isomerase"/>
</dbReference>
<dbReference type="InterPro" id="IPR027843">
    <property type="entry name" value="DUF4440"/>
</dbReference>